<keyword evidence="5" id="KW-1185">Reference proteome</keyword>
<feature type="domain" description="AB hydrolase-1" evidence="3">
    <location>
        <begin position="36"/>
        <end position="136"/>
    </location>
</feature>
<comment type="caution">
    <text evidence="4">The sequence shown here is derived from an EMBL/GenBank/DDBJ whole genome shotgun (WGS) entry which is preliminary data.</text>
</comment>
<keyword evidence="2 4" id="KW-0378">Hydrolase</keyword>
<evidence type="ECO:0000256" key="1">
    <source>
        <dbReference type="ARBA" id="ARBA00008645"/>
    </source>
</evidence>
<dbReference type="InParanoid" id="A0A2J7RBQ7"/>
<evidence type="ECO:0000256" key="2">
    <source>
        <dbReference type="ARBA" id="ARBA00022801"/>
    </source>
</evidence>
<protein>
    <submittedName>
        <fullName evidence="4">Putative serine hydrolase</fullName>
    </submittedName>
</protein>
<dbReference type="FunCoup" id="A0A2J7RBQ7">
    <property type="interactions" value="113"/>
</dbReference>
<accession>A0A2J7RBQ7</accession>
<dbReference type="STRING" id="105785.A0A2J7RBQ7"/>
<dbReference type="InterPro" id="IPR000073">
    <property type="entry name" value="AB_hydrolase_1"/>
</dbReference>
<dbReference type="EMBL" id="NEVH01005891">
    <property type="protein sequence ID" value="PNF38251.1"/>
    <property type="molecule type" value="Genomic_DNA"/>
</dbReference>
<dbReference type="ESTHER" id="9neop-a0a2j7rbq7">
    <property type="family name" value="SERHL"/>
</dbReference>
<dbReference type="Proteomes" id="UP000235965">
    <property type="component" value="Unassembled WGS sequence"/>
</dbReference>
<evidence type="ECO:0000259" key="3">
    <source>
        <dbReference type="Pfam" id="PF00561"/>
    </source>
</evidence>
<dbReference type="InterPro" id="IPR029058">
    <property type="entry name" value="AB_hydrolase_fold"/>
</dbReference>
<evidence type="ECO:0000313" key="5">
    <source>
        <dbReference type="Proteomes" id="UP000235965"/>
    </source>
</evidence>
<gene>
    <name evidence="4" type="primary">kraken</name>
    <name evidence="4" type="ORF">B7P43_G11617</name>
</gene>
<dbReference type="Gene3D" id="3.40.50.1820">
    <property type="entry name" value="alpha/beta hydrolase"/>
    <property type="match status" value="1"/>
</dbReference>
<dbReference type="OrthoDB" id="190201at2759"/>
<dbReference type="SUPFAM" id="SSF53474">
    <property type="entry name" value="alpha/beta-Hydrolases"/>
    <property type="match status" value="1"/>
</dbReference>
<organism evidence="4 5">
    <name type="scientific">Cryptotermes secundus</name>
    <dbReference type="NCBI Taxonomy" id="105785"/>
    <lineage>
        <taxon>Eukaryota</taxon>
        <taxon>Metazoa</taxon>
        <taxon>Ecdysozoa</taxon>
        <taxon>Arthropoda</taxon>
        <taxon>Hexapoda</taxon>
        <taxon>Insecta</taxon>
        <taxon>Pterygota</taxon>
        <taxon>Neoptera</taxon>
        <taxon>Polyneoptera</taxon>
        <taxon>Dictyoptera</taxon>
        <taxon>Blattodea</taxon>
        <taxon>Blattoidea</taxon>
        <taxon>Termitoidae</taxon>
        <taxon>Kalotermitidae</taxon>
        <taxon>Cryptotermitinae</taxon>
        <taxon>Cryptotermes</taxon>
    </lineage>
</organism>
<dbReference type="GO" id="GO:0016020">
    <property type="term" value="C:membrane"/>
    <property type="evidence" value="ECO:0007669"/>
    <property type="project" value="TreeGrafter"/>
</dbReference>
<name>A0A2J7RBQ7_9NEOP</name>
<dbReference type="PRINTS" id="PR00111">
    <property type="entry name" value="ABHYDROLASE"/>
</dbReference>
<dbReference type="PANTHER" id="PTHR43798:SF14">
    <property type="entry name" value="SERINE HYDROLASE-LIKE PROTEIN DDB_G0286239"/>
    <property type="match status" value="1"/>
</dbReference>
<proteinExistence type="inferred from homology"/>
<comment type="similarity">
    <text evidence="1">Belongs to the AB hydrolase superfamily.</text>
</comment>
<dbReference type="InterPro" id="IPR050266">
    <property type="entry name" value="AB_hydrolase_sf"/>
</dbReference>
<reference evidence="4 5" key="1">
    <citation type="submission" date="2017-12" db="EMBL/GenBank/DDBJ databases">
        <title>Hemimetabolous genomes reveal molecular basis of termite eusociality.</title>
        <authorList>
            <person name="Harrison M.C."/>
            <person name="Jongepier E."/>
            <person name="Robertson H.M."/>
            <person name="Arning N."/>
            <person name="Bitard-Feildel T."/>
            <person name="Chao H."/>
            <person name="Childers C.P."/>
            <person name="Dinh H."/>
            <person name="Doddapaneni H."/>
            <person name="Dugan S."/>
            <person name="Gowin J."/>
            <person name="Greiner C."/>
            <person name="Han Y."/>
            <person name="Hu H."/>
            <person name="Hughes D.S.T."/>
            <person name="Huylmans A.-K."/>
            <person name="Kemena C."/>
            <person name="Kremer L.P.M."/>
            <person name="Lee S.L."/>
            <person name="Lopez-Ezquerra A."/>
            <person name="Mallet L."/>
            <person name="Monroy-Kuhn J.M."/>
            <person name="Moser A."/>
            <person name="Murali S.C."/>
            <person name="Muzny D.M."/>
            <person name="Otani S."/>
            <person name="Piulachs M.-D."/>
            <person name="Poelchau M."/>
            <person name="Qu J."/>
            <person name="Schaub F."/>
            <person name="Wada-Katsumata A."/>
            <person name="Worley K.C."/>
            <person name="Xie Q."/>
            <person name="Ylla G."/>
            <person name="Poulsen M."/>
            <person name="Gibbs R.A."/>
            <person name="Schal C."/>
            <person name="Richards S."/>
            <person name="Belles X."/>
            <person name="Korb J."/>
            <person name="Bornberg-Bauer E."/>
        </authorList>
    </citation>
    <scope>NUCLEOTIDE SEQUENCE [LARGE SCALE GENOMIC DNA]</scope>
    <source>
        <tissue evidence="4">Whole body</tissue>
    </source>
</reference>
<evidence type="ECO:0000313" key="4">
    <source>
        <dbReference type="EMBL" id="PNF38251.1"/>
    </source>
</evidence>
<dbReference type="PANTHER" id="PTHR43798">
    <property type="entry name" value="MONOACYLGLYCEROL LIPASE"/>
    <property type="match status" value="1"/>
</dbReference>
<dbReference type="Pfam" id="PF00561">
    <property type="entry name" value="Abhydrolase_1"/>
    <property type="match status" value="1"/>
</dbReference>
<dbReference type="AlphaFoldDB" id="A0A2J7RBQ7"/>
<dbReference type="GO" id="GO:0016787">
    <property type="term" value="F:hydrolase activity"/>
    <property type="evidence" value="ECO:0007669"/>
    <property type="project" value="UniProtKB-KW"/>
</dbReference>
<sequence length="310" mass="35274">MEPEFKVKIPVPWEVKIPVPWGHISGKWWGSREKQPILALHGWQDNAGSFDTLAPLLSLYAPVLCIDLPGHGFSSHCPRGQFYYLWWDGLILVRRIVKHYQWDKITILGHSLGGTIGFMYAATFPQDVEKFICIDIAGPSVRPLQYFAQQTGRAVDQFLAYENMSEETVPAYTHDEMLKLMLQAYKGSLTDESCEIMLKRGALPVVASDSIDVTDDRFRFSRDSRLKIGFLGFLSLDMTLEYASKITCEVLNIRGKAGMQFDPPENYHIILDRIRQSAKKLELHEVEGTHFLHLNNPESVCPIIVAFLKS</sequence>